<feature type="domain" description="EAL" evidence="1">
    <location>
        <begin position="8"/>
        <end position="258"/>
    </location>
</feature>
<dbReference type="InterPro" id="IPR046342">
    <property type="entry name" value="CBS_dom_sf"/>
</dbReference>
<organism evidence="4">
    <name type="scientific">mine drainage metagenome</name>
    <dbReference type="NCBI Taxonomy" id="410659"/>
    <lineage>
        <taxon>unclassified sequences</taxon>
        <taxon>metagenomes</taxon>
        <taxon>ecological metagenomes</taxon>
    </lineage>
</organism>
<accession>A0A1J5Q2C5</accession>
<dbReference type="InterPro" id="IPR043128">
    <property type="entry name" value="Rev_trsase/Diguanyl_cyclase"/>
</dbReference>
<dbReference type="SUPFAM" id="SSF54631">
    <property type="entry name" value="CBS-domain pair"/>
    <property type="match status" value="1"/>
</dbReference>
<dbReference type="AlphaFoldDB" id="A0A1J5Q2C5"/>
<evidence type="ECO:0000313" key="4">
    <source>
        <dbReference type="EMBL" id="OIQ77448.1"/>
    </source>
</evidence>
<dbReference type="GO" id="GO:0071111">
    <property type="term" value="F:cyclic-guanylate-specific phosphodiesterase activity"/>
    <property type="evidence" value="ECO:0007669"/>
    <property type="project" value="InterPro"/>
</dbReference>
<dbReference type="SMART" id="SM00267">
    <property type="entry name" value="GGDEF"/>
    <property type="match status" value="1"/>
</dbReference>
<dbReference type="CDD" id="cd01949">
    <property type="entry name" value="GGDEF"/>
    <property type="match status" value="1"/>
</dbReference>
<reference evidence="4" key="1">
    <citation type="submission" date="2016-10" db="EMBL/GenBank/DDBJ databases">
        <title>Sequence of Gallionella enrichment culture.</title>
        <authorList>
            <person name="Poehlein A."/>
            <person name="Muehling M."/>
            <person name="Daniel R."/>
        </authorList>
    </citation>
    <scope>NUCLEOTIDE SEQUENCE</scope>
</reference>
<dbReference type="SMART" id="SM00052">
    <property type="entry name" value="EAL"/>
    <property type="match status" value="1"/>
</dbReference>
<evidence type="ECO:0000259" key="3">
    <source>
        <dbReference type="PROSITE" id="PS51371"/>
    </source>
</evidence>
<dbReference type="CDD" id="cd01948">
    <property type="entry name" value="EAL"/>
    <property type="match status" value="1"/>
</dbReference>
<dbReference type="InterPro" id="IPR000160">
    <property type="entry name" value="GGDEF_dom"/>
</dbReference>
<dbReference type="PANTHER" id="PTHR33121:SF76">
    <property type="entry name" value="SIGNALING PROTEIN"/>
    <property type="match status" value="1"/>
</dbReference>
<dbReference type="PROSITE" id="PS51371">
    <property type="entry name" value="CBS"/>
    <property type="match status" value="1"/>
</dbReference>
<dbReference type="InterPro" id="IPR050706">
    <property type="entry name" value="Cyclic-di-GMP_PDE-like"/>
</dbReference>
<dbReference type="EMBL" id="MLJW01001613">
    <property type="protein sequence ID" value="OIQ77448.1"/>
    <property type="molecule type" value="Genomic_DNA"/>
</dbReference>
<name>A0A1J5Q2C5_9ZZZZ</name>
<gene>
    <name evidence="4" type="primary">cph2_78</name>
    <name evidence="4" type="ORF">GALL_408580</name>
</gene>
<dbReference type="Pfam" id="PF00990">
    <property type="entry name" value="GGDEF"/>
    <property type="match status" value="1"/>
</dbReference>
<evidence type="ECO:0000259" key="2">
    <source>
        <dbReference type="PROSITE" id="PS50887"/>
    </source>
</evidence>
<dbReference type="InterPro" id="IPR001633">
    <property type="entry name" value="EAL_dom"/>
</dbReference>
<dbReference type="Gene3D" id="3.30.70.270">
    <property type="match status" value="1"/>
</dbReference>
<feature type="domain" description="CBS" evidence="3">
    <location>
        <begin position="283"/>
        <end position="342"/>
    </location>
</feature>
<sequence>MSTLANAPDAQSTAFADVLAGRGVHIVFQPLLDLRSRSYHGFEALVRGPADSRLERPDQLFAAARACGRVAEFDRLCVQTAIERFAALDLQGQLFLNVTEALFDSGWFAEDATLTRLQQLGLAPARLVLELLESDALGEGSRAFDNAQFLRELGYGLALDDLGQGFGRFALWKRLRPRYLKIDRSFTRNLGSDPFKAAFVQSMLLLAEASQSMVVAEGVESERELLTLRELGVPMAQGFFIARPQSTPPQAAPVFARELLGTPQPTLHALATRGSIEQTVLALARPVKPVAGATRLDAVLKMLEVDPELTSVPVVDAEGRALGIVNRYVIADRMFRPHVRDLFGNKPCTLVMSADVLRLDARSSLYEATQLIADSSYRHATEGVLVTEQGLYRGILLVGDLLRLITEFQVQAARYANPLTLLPGNVPINDCIDRWLREGVPFAAAYCDIDNFKAFNDKFGYRMGDEIILQLAALLRDALPRADSFVGHVGGDDFVVLSRDPAWEDALHALLARFADAVAQFFDADTLAQGGYWSENRRGDAMFFPVPTLSVGACAINPGSFDSHREVANVLAELKKAAKRSAGNKLFVDRRQR</sequence>
<dbReference type="SUPFAM" id="SSF55073">
    <property type="entry name" value="Nucleotide cyclase"/>
    <property type="match status" value="1"/>
</dbReference>
<dbReference type="PROSITE" id="PS50887">
    <property type="entry name" value="GGDEF"/>
    <property type="match status" value="1"/>
</dbReference>
<dbReference type="InterPro" id="IPR000644">
    <property type="entry name" value="CBS_dom"/>
</dbReference>
<protein>
    <submittedName>
        <fullName evidence="4">Phytochrome-like protein cph2</fullName>
    </submittedName>
</protein>
<dbReference type="PANTHER" id="PTHR33121">
    <property type="entry name" value="CYCLIC DI-GMP PHOSPHODIESTERASE PDEF"/>
    <property type="match status" value="1"/>
</dbReference>
<dbReference type="PROSITE" id="PS50883">
    <property type="entry name" value="EAL"/>
    <property type="match status" value="1"/>
</dbReference>
<dbReference type="SUPFAM" id="SSF141868">
    <property type="entry name" value="EAL domain-like"/>
    <property type="match status" value="1"/>
</dbReference>
<proteinExistence type="predicted"/>
<dbReference type="NCBIfam" id="TIGR00254">
    <property type="entry name" value="GGDEF"/>
    <property type="match status" value="1"/>
</dbReference>
<dbReference type="Gene3D" id="3.20.20.450">
    <property type="entry name" value="EAL domain"/>
    <property type="match status" value="1"/>
</dbReference>
<dbReference type="InterPro" id="IPR035919">
    <property type="entry name" value="EAL_sf"/>
</dbReference>
<dbReference type="Gene3D" id="3.10.580.10">
    <property type="entry name" value="CBS-domain"/>
    <property type="match status" value="1"/>
</dbReference>
<evidence type="ECO:0000259" key="1">
    <source>
        <dbReference type="PROSITE" id="PS50883"/>
    </source>
</evidence>
<dbReference type="InterPro" id="IPR029787">
    <property type="entry name" value="Nucleotide_cyclase"/>
</dbReference>
<feature type="domain" description="GGDEF" evidence="2">
    <location>
        <begin position="440"/>
        <end position="591"/>
    </location>
</feature>
<dbReference type="Pfam" id="PF00563">
    <property type="entry name" value="EAL"/>
    <property type="match status" value="1"/>
</dbReference>
<comment type="caution">
    <text evidence="4">The sequence shown here is derived from an EMBL/GenBank/DDBJ whole genome shotgun (WGS) entry which is preliminary data.</text>
</comment>